<feature type="compositionally biased region" description="Polar residues" evidence="1">
    <location>
        <begin position="286"/>
        <end position="299"/>
    </location>
</feature>
<evidence type="ECO:0000313" key="3">
    <source>
        <dbReference type="Proteomes" id="UP000837801"/>
    </source>
</evidence>
<feature type="compositionally biased region" description="Low complexity" evidence="1">
    <location>
        <begin position="408"/>
        <end position="445"/>
    </location>
</feature>
<evidence type="ECO:0000256" key="1">
    <source>
        <dbReference type="SAM" id="MobiDB-lite"/>
    </source>
</evidence>
<name>A0A9P0QRU2_9ASCO</name>
<feature type="region of interest" description="Disordered" evidence="1">
    <location>
        <begin position="394"/>
        <end position="445"/>
    </location>
</feature>
<dbReference type="AlphaFoldDB" id="A0A9P0QRU2"/>
<dbReference type="EMBL" id="CAKXYY010000016">
    <property type="protein sequence ID" value="CAH2354342.1"/>
    <property type="molecule type" value="Genomic_DNA"/>
</dbReference>
<feature type="compositionally biased region" description="Polar residues" evidence="1">
    <location>
        <begin position="327"/>
        <end position="349"/>
    </location>
</feature>
<sequence>MEVASYEDPILKLARDPDLNKEKDKTCQLIHIINNFPLTERRISKLCQLSLTILQSLEKIELNSKNWQFLSLDINSETHFNEDYEENSVLRKFNNNIASKVLLSCQDFQKKLHRISQDLDFITRSSRTLSPLEFLSDSGTLLTQLTLRNIKLKDELTDKITVAYSRAKLINIGTDLEEMLSQSEDGDSETDQTVATYKSFVVSLLKQLNNSIEQEDLQDKYECLAVISDMEKMFEAFKLEKLQEAAELAADRERERMMNEMDAKLAALPDPDEEFVYVGSPEATTSPANYASHKSNAGSGVSAVSDDGYDSDMGTSSTMFSSMYSSHHQPPQIHSITRTNHNSSNTNASLHGRRDSVASLSTSTILHKTTIAEEMPYLMSAFDSARNFEEDISHYKPEKDEKEKSESNTDISSSSRSSSANSMSQSSPDISSTSPDSSTSNLSASIQIPSGGHFSSISNKLSAKNSLYAESTILKNLPSPSSYLYSNSSLLSKLGIKPQVVTADLPSRGLSSRAVQPVSAMGSNTSANIGFMSHSYHPALPGKENGEEEQDKKDRAQKLMTSSMPSLPIEPSPLTLANLASLTQHGEVE</sequence>
<gene>
    <name evidence="2" type="ORF">CLIB1423_16S00474</name>
</gene>
<keyword evidence="3" id="KW-1185">Reference proteome</keyword>
<dbReference type="Proteomes" id="UP000837801">
    <property type="component" value="Unassembled WGS sequence"/>
</dbReference>
<comment type="caution">
    <text evidence="2">The sequence shown here is derived from an EMBL/GenBank/DDBJ whole genome shotgun (WGS) entry which is preliminary data.</text>
</comment>
<feature type="compositionally biased region" description="Basic and acidic residues" evidence="1">
    <location>
        <begin position="394"/>
        <end position="407"/>
    </location>
</feature>
<dbReference type="OrthoDB" id="4021219at2759"/>
<feature type="region of interest" description="Disordered" evidence="1">
    <location>
        <begin position="536"/>
        <end position="589"/>
    </location>
</feature>
<protein>
    <submittedName>
        <fullName evidence="2">Uncharacterized protein</fullName>
    </submittedName>
</protein>
<reference evidence="2" key="1">
    <citation type="submission" date="2022-03" db="EMBL/GenBank/DDBJ databases">
        <authorList>
            <person name="Legras J.-L."/>
            <person name="Devillers H."/>
            <person name="Grondin C."/>
        </authorList>
    </citation>
    <scope>NUCLEOTIDE SEQUENCE</scope>
    <source>
        <strain evidence="2">CLIB 1423</strain>
    </source>
</reference>
<feature type="region of interest" description="Disordered" evidence="1">
    <location>
        <begin position="286"/>
        <end position="357"/>
    </location>
</feature>
<accession>A0A9P0QRU2</accession>
<feature type="compositionally biased region" description="Polar residues" evidence="1">
    <location>
        <begin position="578"/>
        <end position="589"/>
    </location>
</feature>
<evidence type="ECO:0000313" key="2">
    <source>
        <dbReference type="EMBL" id="CAH2354342.1"/>
    </source>
</evidence>
<proteinExistence type="predicted"/>
<organism evidence="2 3">
    <name type="scientific">[Candida] railenensis</name>
    <dbReference type="NCBI Taxonomy" id="45579"/>
    <lineage>
        <taxon>Eukaryota</taxon>
        <taxon>Fungi</taxon>
        <taxon>Dikarya</taxon>
        <taxon>Ascomycota</taxon>
        <taxon>Saccharomycotina</taxon>
        <taxon>Pichiomycetes</taxon>
        <taxon>Debaryomycetaceae</taxon>
        <taxon>Kurtzmaniella</taxon>
    </lineage>
</organism>
<feature type="compositionally biased region" description="Low complexity" evidence="1">
    <location>
        <begin position="311"/>
        <end position="326"/>
    </location>
</feature>